<dbReference type="Gene3D" id="3.30.450.30">
    <property type="entry name" value="Dynein light chain 2a, cytoplasmic"/>
    <property type="match status" value="2"/>
</dbReference>
<feature type="compositionally biased region" description="Polar residues" evidence="3">
    <location>
        <begin position="561"/>
        <end position="573"/>
    </location>
</feature>
<dbReference type="Proteomes" id="UP000095280">
    <property type="component" value="Unplaced"/>
</dbReference>
<dbReference type="InterPro" id="IPR005455">
    <property type="entry name" value="PFN_euk"/>
</dbReference>
<feature type="compositionally biased region" description="Basic residues" evidence="3">
    <location>
        <begin position="698"/>
        <end position="715"/>
    </location>
</feature>
<evidence type="ECO:0000256" key="3">
    <source>
        <dbReference type="SAM" id="MobiDB-lite"/>
    </source>
</evidence>
<sequence>PLLRRGSSQNWQRLRNSCRGAAAFCWLPRPAVPAPLPGNCLHVFSPALSPVEAQKRQINFTGRKGFECCCYPRGHALDLRSCNCFRYSLQTKFPGGEKTMAEAENAKEIEPATAADGQQQQQAGGIRQRIRGLLKRKDRQKQQKERPDDAVKLGCGGLFRRKKRAEAGDQESQKPAEKPKKSGKGGEVKEEKQEVELQPQPQQPDAASASAAEPETSALEQPASKAPARPENPPRPLVELAAKSAPQPDEDVSEKTEENAAEENAAEEDKTTVQNGHALESEPESENQRHEEAERQFQQASVDMADVTPKPGVTIEQGPHTEIWSSIINKSFIGTGAFKRAAVCSLESGAVLACNPADFTPTVQQVAALRENFDCRSGLSAAGFGVADTVYSLLDEAGTKDILCGSDESRGQTLLVCKTKTALLAAACQGAPDRAADMLGDMRQHFISQGIGFSFSFDFTMTEQGRYSSGEVEPETVGDDPPQQQRKQAAGGGLRQRIRDLLLRRNRDRRRRQQKEWRPADDSVKLLGFCGLLHRTKRRESGAGCIKKPSEEQELEDRQQSDSATKPELSSEQPAALTAPARLESPPRPLLELAKKTREEKTPEEKTPEEKTPDKKTPEEKTPEEKTPDKKTPEEKTREEKTPEEKTPDKKTLDEKTLNEKRPEEKTPDEKIPDEKTPDEKTTKEETPEKKTPEAKKKATAKSGSKKKTPKKKTIEKKTPENSITEENTPEDAASIPAKPEPQMNLGPHAEMWSSIINKSFIGTGAFKRAAVCSLESGAVLACNPADFTPTVQQVAALRENFDCRSGLSAAGFGVADTVYSLLDEAGTKDILCGSDESRGQTLLVCKTKTALLAAACQGAPDRAADMLGDMRQHFISQGMLRAVRQMWKRIDKTIQLILRYSFA</sequence>
<protein>
    <recommendedName>
        <fullName evidence="2">Profilin</fullName>
    </recommendedName>
</protein>
<feature type="compositionally biased region" description="Basic and acidic residues" evidence="3">
    <location>
        <begin position="286"/>
        <end position="295"/>
    </location>
</feature>
<dbReference type="SUPFAM" id="SSF55770">
    <property type="entry name" value="Profilin (actin-binding protein)"/>
    <property type="match status" value="2"/>
</dbReference>
<feature type="compositionally biased region" description="Low complexity" evidence="3">
    <location>
        <begin position="196"/>
        <end position="220"/>
    </location>
</feature>
<organism evidence="4 5">
    <name type="scientific">Macrostomum lignano</name>
    <dbReference type="NCBI Taxonomy" id="282301"/>
    <lineage>
        <taxon>Eukaryota</taxon>
        <taxon>Metazoa</taxon>
        <taxon>Spiralia</taxon>
        <taxon>Lophotrochozoa</taxon>
        <taxon>Platyhelminthes</taxon>
        <taxon>Rhabditophora</taxon>
        <taxon>Macrostomorpha</taxon>
        <taxon>Macrostomida</taxon>
        <taxon>Macrostomidae</taxon>
        <taxon>Macrostomum</taxon>
    </lineage>
</organism>
<name>A0A1I8IN42_9PLAT</name>
<keyword evidence="4" id="KW-1185">Reference proteome</keyword>
<dbReference type="InterPro" id="IPR048278">
    <property type="entry name" value="PFN"/>
</dbReference>
<dbReference type="Pfam" id="PF00235">
    <property type="entry name" value="Profilin"/>
    <property type="match status" value="2"/>
</dbReference>
<evidence type="ECO:0000256" key="1">
    <source>
        <dbReference type="ARBA" id="ARBA00010058"/>
    </source>
</evidence>
<feature type="compositionally biased region" description="Basic and acidic residues" evidence="3">
    <location>
        <begin position="140"/>
        <end position="151"/>
    </location>
</feature>
<reference evidence="5" key="1">
    <citation type="submission" date="2016-11" db="UniProtKB">
        <authorList>
            <consortium name="WormBaseParasite"/>
        </authorList>
    </citation>
    <scope>IDENTIFICATION</scope>
</reference>
<proteinExistence type="inferred from homology"/>
<feature type="compositionally biased region" description="Basic and acidic residues" evidence="3">
    <location>
        <begin position="593"/>
        <end position="697"/>
    </location>
</feature>
<keyword evidence="2" id="KW-0009">Actin-binding</keyword>
<feature type="compositionally biased region" description="Basic and acidic residues" evidence="3">
    <location>
        <begin position="548"/>
        <end position="560"/>
    </location>
</feature>
<feature type="region of interest" description="Disordered" evidence="3">
    <location>
        <begin position="466"/>
        <end position="497"/>
    </location>
</feature>
<dbReference type="SMART" id="SM00392">
    <property type="entry name" value="PROF"/>
    <property type="match status" value="1"/>
</dbReference>
<accession>A0A1I8IN42</accession>
<evidence type="ECO:0000313" key="4">
    <source>
        <dbReference type="Proteomes" id="UP000095280"/>
    </source>
</evidence>
<evidence type="ECO:0000256" key="2">
    <source>
        <dbReference type="RuleBase" id="RU003909"/>
    </source>
</evidence>
<comment type="similarity">
    <text evidence="1 2">Belongs to the profilin family.</text>
</comment>
<feature type="region of interest" description="Disordered" evidence="3">
    <location>
        <begin position="134"/>
        <end position="300"/>
    </location>
</feature>
<dbReference type="AlphaFoldDB" id="A0A1I8IN42"/>
<dbReference type="WBParaSite" id="maker-uti_cns_0014337-snap-gene-0.3-mRNA-1">
    <property type="protein sequence ID" value="maker-uti_cns_0014337-snap-gene-0.3-mRNA-1"/>
    <property type="gene ID" value="maker-uti_cns_0014337-snap-gene-0.3"/>
</dbReference>
<feature type="compositionally biased region" description="Basic and acidic residues" evidence="3">
    <location>
        <begin position="165"/>
        <end position="195"/>
    </location>
</feature>
<evidence type="ECO:0000313" key="5">
    <source>
        <dbReference type="WBParaSite" id="maker-uti_cns_0014337-snap-gene-0.3-mRNA-1"/>
    </source>
</evidence>
<dbReference type="GO" id="GO:0003779">
    <property type="term" value="F:actin binding"/>
    <property type="evidence" value="ECO:0007669"/>
    <property type="project" value="UniProtKB-KW"/>
</dbReference>
<dbReference type="InterPro" id="IPR036140">
    <property type="entry name" value="PFN_sf"/>
</dbReference>
<feature type="region of interest" description="Disordered" evidence="3">
    <location>
        <begin position="538"/>
        <end position="744"/>
    </location>
</feature>